<dbReference type="RefSeq" id="WP_181816312.1">
    <property type="nucleotide sequence ID" value="NZ_UFXS01000001.1"/>
</dbReference>
<organism evidence="3 4">
    <name type="scientific">Empedobacter falsenii</name>
    <dbReference type="NCBI Taxonomy" id="343874"/>
    <lineage>
        <taxon>Bacteria</taxon>
        <taxon>Pseudomonadati</taxon>
        <taxon>Bacteroidota</taxon>
        <taxon>Flavobacteriia</taxon>
        <taxon>Flavobacteriales</taxon>
        <taxon>Weeksellaceae</taxon>
        <taxon>Empedobacter</taxon>
    </lineage>
</organism>
<evidence type="ECO:0000313" key="3">
    <source>
        <dbReference type="EMBL" id="STD58807.1"/>
    </source>
</evidence>
<dbReference type="SUPFAM" id="SSF81606">
    <property type="entry name" value="PP2C-like"/>
    <property type="match status" value="1"/>
</dbReference>
<dbReference type="InterPro" id="IPR001932">
    <property type="entry name" value="PPM-type_phosphatase-like_dom"/>
</dbReference>
<dbReference type="Proteomes" id="UP000254737">
    <property type="component" value="Unassembled WGS sequence"/>
</dbReference>
<gene>
    <name evidence="3" type="ORF">NCTC13456_02434</name>
</gene>
<feature type="region of interest" description="Disordered" evidence="1">
    <location>
        <begin position="262"/>
        <end position="299"/>
    </location>
</feature>
<dbReference type="AlphaFoldDB" id="A0A376GK91"/>
<evidence type="ECO:0000256" key="1">
    <source>
        <dbReference type="SAM" id="MobiDB-lite"/>
    </source>
</evidence>
<dbReference type="EMBL" id="UFXS01000001">
    <property type="protein sequence ID" value="STD58807.1"/>
    <property type="molecule type" value="Genomic_DNA"/>
</dbReference>
<evidence type="ECO:0000313" key="4">
    <source>
        <dbReference type="Proteomes" id="UP000254737"/>
    </source>
</evidence>
<proteinExistence type="predicted"/>
<feature type="domain" description="PPM-type phosphatase" evidence="2">
    <location>
        <begin position="187"/>
        <end position="455"/>
    </location>
</feature>
<name>A0A376GK91_9FLAO</name>
<feature type="compositionally biased region" description="Polar residues" evidence="1">
    <location>
        <begin position="289"/>
        <end position="299"/>
    </location>
</feature>
<protein>
    <recommendedName>
        <fullName evidence="2">PPM-type phosphatase domain-containing protein</fullName>
    </recommendedName>
</protein>
<reference evidence="3 4" key="1">
    <citation type="submission" date="2018-06" db="EMBL/GenBank/DDBJ databases">
        <authorList>
            <consortium name="Pathogen Informatics"/>
            <person name="Doyle S."/>
        </authorList>
    </citation>
    <scope>NUCLEOTIDE SEQUENCE [LARGE SCALE GENOMIC DNA]</scope>
    <source>
        <strain evidence="3 4">NCTC13456</strain>
    </source>
</reference>
<dbReference type="Pfam" id="PF13672">
    <property type="entry name" value="PP2C_2"/>
    <property type="match status" value="1"/>
</dbReference>
<evidence type="ECO:0000259" key="2">
    <source>
        <dbReference type="Pfam" id="PF13672"/>
    </source>
</evidence>
<dbReference type="STRING" id="343874.GCA_000805695_02108"/>
<dbReference type="InterPro" id="IPR036457">
    <property type="entry name" value="PPM-type-like_dom_sf"/>
</dbReference>
<dbReference type="Gene3D" id="3.60.40.10">
    <property type="entry name" value="PPM-type phosphatase domain"/>
    <property type="match status" value="1"/>
</dbReference>
<accession>A0A376GK91</accession>
<sequence>MESLLNEILKDHNIESSKIVETTVSKLRDNAKVYEISKSISDLKYQILQIFNMYKEKEEFIDSQLSIPNANVKKEYNFCFNQDQFPAIRITNINNLEQVGLKFDPEKICISGTPTNANQIDIHIEFFSINDDNMTTDIKVVPFIVNADPKDLWLNKPSPKDSRFAKEDNVTYKSDFLDKKIVISSKRGRSHAHEGTFRDDDFAVKSLADGWSIIAVADGAGSARLARAGSQFATENIVKSFEDESFLNTLSKEVQNFYSEDNDSGKSIITEENDSTNSTENKEAEQVVSEENSTTNESANAKLSSKSFIINSLYTRVKKLHADLEAFATSEGATLKDIHTTLIFTLVKKFEFGYVVLSFGVGDCPINILLNEDTDVKLLNFLDVGEFGGGTRFITMPEIFSRPDMVNRFGINCFKDFSKLVLMTDGIYDPKFVVESKLENMESWKNFLRDLNGENEDRIQVDFANDSEIEAQLSNWMDFWSKGNHDDRTLAIIY</sequence>